<evidence type="ECO:0000256" key="1">
    <source>
        <dbReference type="ARBA" id="ARBA00022527"/>
    </source>
</evidence>
<name>A0A239KT58_9ACTN</name>
<dbReference type="InterPro" id="IPR050267">
    <property type="entry name" value="Anti-sigma-factor_SerPK"/>
</dbReference>
<feature type="domain" description="Histidine kinase/HSP90-like ATPase" evidence="2">
    <location>
        <begin position="58"/>
        <end position="148"/>
    </location>
</feature>
<gene>
    <name evidence="3" type="ORF">SAMN06264365_1712</name>
</gene>
<dbReference type="GO" id="GO:0004674">
    <property type="term" value="F:protein serine/threonine kinase activity"/>
    <property type="evidence" value="ECO:0007669"/>
    <property type="project" value="UniProtKB-KW"/>
</dbReference>
<dbReference type="EMBL" id="FZNR01000071">
    <property type="protein sequence ID" value="SNT20902.1"/>
    <property type="molecule type" value="Genomic_DNA"/>
</dbReference>
<evidence type="ECO:0000313" key="3">
    <source>
        <dbReference type="EMBL" id="SNT20902.1"/>
    </source>
</evidence>
<protein>
    <recommendedName>
        <fullName evidence="2">Histidine kinase/HSP90-like ATPase domain-containing protein</fullName>
    </recommendedName>
</protein>
<dbReference type="SUPFAM" id="SSF55874">
    <property type="entry name" value="ATPase domain of HSP90 chaperone/DNA topoisomerase II/histidine kinase"/>
    <property type="match status" value="1"/>
</dbReference>
<keyword evidence="1" id="KW-0723">Serine/threonine-protein kinase</keyword>
<sequence length="150" mass="16972">MFVNRSDHCGFRPTQQDGRMTPVLLRQWTLDQVHELRTLRTGLREQLDDPELLEWMTVIATELCERMAVVATELATNALRHGRPPVVVRLLAEPSKLTLDVSDLDLVGEPAFDSRRPIGQGGLGLLLVRSFAAESGWYRSDHAKHIWASF</sequence>
<evidence type="ECO:0000259" key="2">
    <source>
        <dbReference type="Pfam" id="PF13581"/>
    </source>
</evidence>
<dbReference type="Gene3D" id="3.30.565.10">
    <property type="entry name" value="Histidine kinase-like ATPase, C-terminal domain"/>
    <property type="match status" value="1"/>
</dbReference>
<dbReference type="InterPro" id="IPR036890">
    <property type="entry name" value="HATPase_C_sf"/>
</dbReference>
<keyword evidence="1" id="KW-0418">Kinase</keyword>
<keyword evidence="4" id="KW-1185">Reference proteome</keyword>
<dbReference type="InterPro" id="IPR003594">
    <property type="entry name" value="HATPase_dom"/>
</dbReference>
<proteinExistence type="predicted"/>
<dbReference type="Pfam" id="PF13581">
    <property type="entry name" value="HATPase_c_2"/>
    <property type="match status" value="1"/>
</dbReference>
<reference evidence="3 4" key="1">
    <citation type="submission" date="2017-06" db="EMBL/GenBank/DDBJ databases">
        <authorList>
            <person name="Kim H.J."/>
            <person name="Triplett B.A."/>
        </authorList>
    </citation>
    <scope>NUCLEOTIDE SEQUENCE [LARGE SCALE GENOMIC DNA]</scope>
    <source>
        <strain evidence="3 4">DSM 43151</strain>
    </source>
</reference>
<dbReference type="AlphaFoldDB" id="A0A239KT58"/>
<evidence type="ECO:0000313" key="4">
    <source>
        <dbReference type="Proteomes" id="UP000198415"/>
    </source>
</evidence>
<dbReference type="PANTHER" id="PTHR35526">
    <property type="entry name" value="ANTI-SIGMA-F FACTOR RSBW-RELATED"/>
    <property type="match status" value="1"/>
</dbReference>
<keyword evidence="1" id="KW-0808">Transferase</keyword>
<organism evidence="3 4">
    <name type="scientific">Actinoplanes regularis</name>
    <dbReference type="NCBI Taxonomy" id="52697"/>
    <lineage>
        <taxon>Bacteria</taxon>
        <taxon>Bacillati</taxon>
        <taxon>Actinomycetota</taxon>
        <taxon>Actinomycetes</taxon>
        <taxon>Micromonosporales</taxon>
        <taxon>Micromonosporaceae</taxon>
        <taxon>Actinoplanes</taxon>
    </lineage>
</organism>
<accession>A0A239KT58</accession>
<dbReference type="PANTHER" id="PTHR35526:SF3">
    <property type="entry name" value="ANTI-SIGMA-F FACTOR RSBW"/>
    <property type="match status" value="1"/>
</dbReference>
<dbReference type="Proteomes" id="UP000198415">
    <property type="component" value="Unassembled WGS sequence"/>
</dbReference>